<dbReference type="Pfam" id="PF00535">
    <property type="entry name" value="Glycos_transf_2"/>
    <property type="match status" value="1"/>
</dbReference>
<evidence type="ECO:0000256" key="1">
    <source>
        <dbReference type="SAM" id="MobiDB-lite"/>
    </source>
</evidence>
<reference evidence="4" key="1">
    <citation type="journal article" date="2015" name="Genome Announc.">
        <title>High-Quality Draft Genome Sequence of Desulfovibrio carbinoliphilus FW-101-2B, an Organic Acid-Oxidizing Sulfate-Reducing Bacterium Isolated from Uranium(VI)-Contaminated Groundwater.</title>
        <authorList>
            <person name="Ramsay B.D."/>
            <person name="Hwang C."/>
            <person name="Woo H.L."/>
            <person name="Carroll S.L."/>
            <person name="Lucas S."/>
            <person name="Han J."/>
            <person name="Lapidus A.L."/>
            <person name="Cheng J.F."/>
            <person name="Goodwin L.A."/>
            <person name="Pitluck S."/>
            <person name="Peters L."/>
            <person name="Chertkov O."/>
            <person name="Held B."/>
            <person name="Detter J.C."/>
            <person name="Han C.S."/>
            <person name="Tapia R."/>
            <person name="Land M.L."/>
            <person name="Hauser L.J."/>
            <person name="Kyrpides N.C."/>
            <person name="Ivanova N.N."/>
            <person name="Mikhailova N."/>
            <person name="Pagani I."/>
            <person name="Woyke T."/>
            <person name="Arkin A.P."/>
            <person name="Dehal P."/>
            <person name="Chivian D."/>
            <person name="Criddle C.S."/>
            <person name="Wu W."/>
            <person name="Chakraborty R."/>
            <person name="Hazen T.C."/>
            <person name="Fields M.W."/>
        </authorList>
    </citation>
    <scope>NUCLEOTIDE SEQUENCE [LARGE SCALE GENOMIC DNA]</scope>
    <source>
        <strain evidence="4">FW-101-2B</strain>
    </source>
</reference>
<evidence type="ECO:0000313" key="3">
    <source>
        <dbReference type="EMBL" id="EHJ49584.1"/>
    </source>
</evidence>
<evidence type="ECO:0000259" key="2">
    <source>
        <dbReference type="Pfam" id="PF00535"/>
    </source>
</evidence>
<evidence type="ECO:0000313" key="4">
    <source>
        <dbReference type="Proteomes" id="UP000004662"/>
    </source>
</evidence>
<dbReference type="eggNOG" id="COG1216">
    <property type="taxonomic scope" value="Bacteria"/>
</dbReference>
<dbReference type="Gene3D" id="3.90.550.10">
    <property type="entry name" value="Spore Coat Polysaccharide Biosynthesis Protein SpsA, Chain A"/>
    <property type="match status" value="1"/>
</dbReference>
<dbReference type="InterPro" id="IPR050834">
    <property type="entry name" value="Glycosyltransf_2"/>
</dbReference>
<keyword evidence="3" id="KW-0808">Transferase</keyword>
<name>G7Q5M5_9BACT</name>
<protein>
    <submittedName>
        <fullName evidence="3">Glycosyl transferase family 2</fullName>
    </submittedName>
</protein>
<keyword evidence="4" id="KW-1185">Reference proteome</keyword>
<dbReference type="HOGENOM" id="CLU_025996_0_0_7"/>
<organism evidence="3 4">
    <name type="scientific">Solidesulfovibrio carbinoliphilus subsp. oakridgensis</name>
    <dbReference type="NCBI Taxonomy" id="694327"/>
    <lineage>
        <taxon>Bacteria</taxon>
        <taxon>Pseudomonadati</taxon>
        <taxon>Thermodesulfobacteriota</taxon>
        <taxon>Desulfovibrionia</taxon>
        <taxon>Desulfovibrionales</taxon>
        <taxon>Desulfovibrionaceae</taxon>
        <taxon>Solidesulfovibrio</taxon>
    </lineage>
</organism>
<dbReference type="PANTHER" id="PTHR43685:SF2">
    <property type="entry name" value="GLYCOSYLTRANSFERASE 2-LIKE DOMAIN-CONTAINING PROTEIN"/>
    <property type="match status" value="1"/>
</dbReference>
<dbReference type="STRING" id="694327.DFW101_3588"/>
<dbReference type="EMBL" id="CM001368">
    <property type="protein sequence ID" value="EHJ49584.1"/>
    <property type="molecule type" value="Genomic_DNA"/>
</dbReference>
<feature type="compositionally biased region" description="Basic and acidic residues" evidence="1">
    <location>
        <begin position="30"/>
        <end position="39"/>
    </location>
</feature>
<feature type="region of interest" description="Disordered" evidence="1">
    <location>
        <begin position="1"/>
        <end position="39"/>
    </location>
</feature>
<dbReference type="SUPFAM" id="SSF53448">
    <property type="entry name" value="Nucleotide-diphospho-sugar transferases"/>
    <property type="match status" value="1"/>
</dbReference>
<dbReference type="AlphaFoldDB" id="G7Q5M5"/>
<proteinExistence type="predicted"/>
<dbReference type="InterPro" id="IPR001173">
    <property type="entry name" value="Glyco_trans_2-like"/>
</dbReference>
<dbReference type="PANTHER" id="PTHR43685">
    <property type="entry name" value="GLYCOSYLTRANSFERASE"/>
    <property type="match status" value="1"/>
</dbReference>
<dbReference type="CDD" id="cd00761">
    <property type="entry name" value="Glyco_tranf_GTA_type"/>
    <property type="match status" value="1"/>
</dbReference>
<dbReference type="RefSeq" id="WP_009182908.1">
    <property type="nucleotide sequence ID" value="NZ_CM001368.1"/>
</dbReference>
<sequence>MALAGRGRACRVQTMQREAARPVGGASPKGDGRGRGEPGRDVLVSVVVPTRDRAALVVRAVASVLAQTHAALEVLVVDDGSVDDTVARLSALGDPRLRVLSHAAGRGVSAARNTGLGAARGAYVALLDSDDEWLPAKIERQLAFMRERKLSVSQTQEIWMRNGRRVNPTAANRKPDGFFFEQALVRCVVSPSTSMGVRAYWEEMGGFDETLPACEDYDLWLRTLLCHPIGLLDEYLAVRHGGRPDQLSAIHLGQDLYRIRSMARLLTRPDLSPWHRDCIRKELGRKARIYATGCLKRDRPEEAGRVLALAEAAAAL</sequence>
<feature type="domain" description="Glycosyltransferase 2-like" evidence="2">
    <location>
        <begin position="45"/>
        <end position="186"/>
    </location>
</feature>
<accession>G7Q5M5</accession>
<dbReference type="Proteomes" id="UP000004662">
    <property type="component" value="Chromosome"/>
</dbReference>
<dbReference type="InterPro" id="IPR029044">
    <property type="entry name" value="Nucleotide-diphossugar_trans"/>
</dbReference>
<dbReference type="GO" id="GO:0016740">
    <property type="term" value="F:transferase activity"/>
    <property type="evidence" value="ECO:0007669"/>
    <property type="project" value="UniProtKB-KW"/>
</dbReference>
<gene>
    <name evidence="3" type="ORF">DFW101_3588</name>
</gene>